<evidence type="ECO:0000313" key="2">
    <source>
        <dbReference type="Proteomes" id="UP000326331"/>
    </source>
</evidence>
<dbReference type="Proteomes" id="UP000326331">
    <property type="component" value="Chromosome"/>
</dbReference>
<protein>
    <submittedName>
        <fullName evidence="1">PIG-L family deacetylase</fullName>
    </submittedName>
</protein>
<dbReference type="Pfam" id="PF02585">
    <property type="entry name" value="PIG-L"/>
    <property type="match status" value="1"/>
</dbReference>
<name>A0ABX6C025_9CHLR</name>
<organism evidence="1 2">
    <name type="scientific">Tepidiforma bonchosmolovskayae</name>
    <dbReference type="NCBI Taxonomy" id="2601677"/>
    <lineage>
        <taxon>Bacteria</taxon>
        <taxon>Bacillati</taxon>
        <taxon>Chloroflexota</taxon>
        <taxon>Tepidiformia</taxon>
        <taxon>Tepidiformales</taxon>
        <taxon>Tepidiformaceae</taxon>
        <taxon>Tepidiforma</taxon>
    </lineage>
</organism>
<dbReference type="RefSeq" id="WP_158066551.1">
    <property type="nucleotide sequence ID" value="NZ_CP042829.1"/>
</dbReference>
<dbReference type="EMBL" id="CP042829">
    <property type="protein sequence ID" value="QFG02624.1"/>
    <property type="molecule type" value="Genomic_DNA"/>
</dbReference>
<gene>
    <name evidence="1" type="ORF">Tbon_04730</name>
</gene>
<dbReference type="SUPFAM" id="SSF102588">
    <property type="entry name" value="LmbE-like"/>
    <property type="match status" value="1"/>
</dbReference>
<accession>A0ABX6C025</accession>
<evidence type="ECO:0000313" key="1">
    <source>
        <dbReference type="EMBL" id="QFG02624.1"/>
    </source>
</evidence>
<reference evidence="1 2" key="1">
    <citation type="submission" date="2019-08" db="EMBL/GenBank/DDBJ databases">
        <authorList>
            <person name="Toschakov S.V."/>
        </authorList>
    </citation>
    <scope>NUCLEOTIDE SEQUENCE [LARGE SCALE GENOMIC DNA]</scope>
    <source>
        <strain evidence="1 2">3753O</strain>
    </source>
</reference>
<reference evidence="1 2" key="2">
    <citation type="submission" date="2019-10" db="EMBL/GenBank/DDBJ databases">
        <title>Thermopilla bonchosmolovskayae gen. nov., sp. nov., a moderately thermophilic Chloroflexi bacterium from a Chukotka hot spring (Arctic, Russia), representing a novel classis Thermopillaia, which include previously uncultivated lineage OLB14.</title>
        <authorList>
            <person name="Kochetkova T.V."/>
            <person name="Zayulina K.S."/>
            <person name="Zhigarkov V.S."/>
            <person name="Minaev N.V."/>
            <person name="Novikov A."/>
            <person name="Toshchakov S.V."/>
            <person name="Elcheninov A.G."/>
            <person name="Kublanov I.V."/>
        </authorList>
    </citation>
    <scope>NUCLEOTIDE SEQUENCE [LARGE SCALE GENOMIC DNA]</scope>
    <source>
        <strain evidence="1 2">3753O</strain>
    </source>
</reference>
<dbReference type="PANTHER" id="PTHR12993:SF28">
    <property type="entry name" value="LMBE FAMILY PROTEIN"/>
    <property type="match status" value="1"/>
</dbReference>
<dbReference type="InterPro" id="IPR024078">
    <property type="entry name" value="LmbE-like_dom_sf"/>
</dbReference>
<keyword evidence="2" id="KW-1185">Reference proteome</keyword>
<dbReference type="InterPro" id="IPR003737">
    <property type="entry name" value="GlcNAc_PI_deacetylase-related"/>
</dbReference>
<dbReference type="Gene3D" id="3.40.50.10320">
    <property type="entry name" value="LmbE-like"/>
    <property type="match status" value="1"/>
</dbReference>
<dbReference type="PANTHER" id="PTHR12993">
    <property type="entry name" value="N-ACETYLGLUCOSAMINYL-PHOSPHATIDYLINOSITOL DE-N-ACETYLASE-RELATED"/>
    <property type="match status" value="1"/>
</dbReference>
<proteinExistence type="predicted"/>
<sequence>MPTALVIAAHPDDGELGCGGYVLQLVEAGWTVHWVVTTNGAKGTADRTMPRERLIALRREEQAEACRRLGTEPPRMLGYEDGELAYSRELVGALVRAIRETRPLLVLTHDPTDFIIRDRFINHADHRATGAAALDAVYPAARDHLNFPEQVAEGLEPWRVREVLLWNTNQPNFEVEIGAQLERKVWALAAHVSQFGETEELARFAQERWRTGEGRYVERFRRVVLDF</sequence>